<evidence type="ECO:0000313" key="6">
    <source>
        <dbReference type="Proteomes" id="UP000829685"/>
    </source>
</evidence>
<dbReference type="AlphaFoldDB" id="A0A9Q0ALY2"/>
<comment type="similarity">
    <text evidence="1 3">Belongs to the type-B carboxylesterase/lipase family.</text>
</comment>
<proteinExistence type="inferred from homology"/>
<dbReference type="EMBL" id="JAFIMR010000033">
    <property type="protein sequence ID" value="KAI1859788.1"/>
    <property type="molecule type" value="Genomic_DNA"/>
</dbReference>
<keyword evidence="3" id="KW-0732">Signal</keyword>
<dbReference type="GO" id="GO:0016787">
    <property type="term" value="F:hydrolase activity"/>
    <property type="evidence" value="ECO:0007669"/>
    <property type="project" value="UniProtKB-KW"/>
</dbReference>
<dbReference type="Gene3D" id="3.40.50.1820">
    <property type="entry name" value="alpha/beta hydrolase"/>
    <property type="match status" value="1"/>
</dbReference>
<dbReference type="Pfam" id="PF00135">
    <property type="entry name" value="COesterase"/>
    <property type="match status" value="1"/>
</dbReference>
<dbReference type="InterPro" id="IPR019826">
    <property type="entry name" value="Carboxylesterase_B_AS"/>
</dbReference>
<dbReference type="InterPro" id="IPR050309">
    <property type="entry name" value="Type-B_Carboxylest/Lipase"/>
</dbReference>
<dbReference type="EC" id="3.1.1.-" evidence="3"/>
<reference evidence="5" key="1">
    <citation type="submission" date="2021-03" db="EMBL/GenBank/DDBJ databases">
        <title>Revisited historic fungal species revealed as producer of novel bioactive compounds through whole genome sequencing and comparative genomics.</title>
        <authorList>
            <person name="Vignolle G.A."/>
            <person name="Hochenegger N."/>
            <person name="Mach R.L."/>
            <person name="Mach-Aigner A.R."/>
            <person name="Javad Rahimi M."/>
            <person name="Salim K.A."/>
            <person name="Chan C.M."/>
            <person name="Lim L.B.L."/>
            <person name="Cai F."/>
            <person name="Druzhinina I.S."/>
            <person name="U'Ren J.M."/>
            <person name="Derntl C."/>
        </authorList>
    </citation>
    <scope>NUCLEOTIDE SEQUENCE</scope>
    <source>
        <strain evidence="5">TUCIM 5799</strain>
    </source>
</reference>
<evidence type="ECO:0000256" key="1">
    <source>
        <dbReference type="ARBA" id="ARBA00005964"/>
    </source>
</evidence>
<evidence type="ECO:0000256" key="3">
    <source>
        <dbReference type="RuleBase" id="RU361235"/>
    </source>
</evidence>
<evidence type="ECO:0000259" key="4">
    <source>
        <dbReference type="Pfam" id="PF00135"/>
    </source>
</evidence>
<dbReference type="InterPro" id="IPR019819">
    <property type="entry name" value="Carboxylesterase_B_CS"/>
</dbReference>
<feature type="domain" description="Carboxylesterase type B" evidence="4">
    <location>
        <begin position="31"/>
        <end position="543"/>
    </location>
</feature>
<dbReference type="InterPro" id="IPR002018">
    <property type="entry name" value="CarbesteraseB"/>
</dbReference>
<protein>
    <recommendedName>
        <fullName evidence="3">Carboxylic ester hydrolase</fullName>
        <ecNumber evidence="3">3.1.1.-</ecNumber>
    </recommendedName>
</protein>
<evidence type="ECO:0000256" key="2">
    <source>
        <dbReference type="ARBA" id="ARBA00022801"/>
    </source>
</evidence>
<dbReference type="SUPFAM" id="SSF53474">
    <property type="entry name" value="alpha/beta-Hydrolases"/>
    <property type="match status" value="1"/>
</dbReference>
<accession>A0A9Q0ALY2</accession>
<feature type="signal peptide" evidence="3">
    <location>
        <begin position="1"/>
        <end position="20"/>
    </location>
</feature>
<gene>
    <name evidence="5" type="ORF">JX265_010237</name>
</gene>
<dbReference type="PROSITE" id="PS00941">
    <property type="entry name" value="CARBOXYLESTERASE_B_2"/>
    <property type="match status" value="1"/>
</dbReference>
<keyword evidence="6" id="KW-1185">Reference proteome</keyword>
<dbReference type="InterPro" id="IPR029058">
    <property type="entry name" value="AB_hydrolase_fold"/>
</dbReference>
<dbReference type="OrthoDB" id="408631at2759"/>
<keyword evidence="2 3" id="KW-0378">Hydrolase</keyword>
<dbReference type="PANTHER" id="PTHR11559">
    <property type="entry name" value="CARBOXYLESTERASE"/>
    <property type="match status" value="1"/>
</dbReference>
<name>A0A9Q0ALY2_9PEZI</name>
<feature type="chain" id="PRO_5040537275" description="Carboxylic ester hydrolase" evidence="3">
    <location>
        <begin position="21"/>
        <end position="587"/>
    </location>
</feature>
<comment type="caution">
    <text evidence="5">The sequence shown here is derived from an EMBL/GenBank/DDBJ whole genome shotgun (WGS) entry which is preliminary data.</text>
</comment>
<dbReference type="PROSITE" id="PS00122">
    <property type="entry name" value="CARBOXYLESTERASE_B_1"/>
    <property type="match status" value="1"/>
</dbReference>
<evidence type="ECO:0000313" key="5">
    <source>
        <dbReference type="EMBL" id="KAI1859788.1"/>
    </source>
</evidence>
<sequence>MVVLLPLLVASSMCISSVLSVPVAERDYATAPTVTVTNGTYSGIHSNEYDQDYFLGIPYAQKAVRFSQPQPLDTTWDGTKEATAYPLHCIGYGGDEIGYELSEDCLYLNVIRPAGLTDTSDLPVAVWIHGGGLYMGGSADRRYNLSFIVENSVNQGTPIVAVSFNYRLSAFGFLGGKEALDAGVTNIGFHDQRLALHWVNENIAAFGGSPNKVTIFGESSGAESVSAQVLAYNGRDDGLFRGAIAQSGFGGVLPRYPGGLNATDYQQEAFNSLVTNTSCASTVGTPEAITCLRDAPFEEINEALNVTGIGPWPPVLDSDFIADYPTNQLNSGKFVQVPIIIGENTDEGAAFGSGQGPNGSTVNTDADWEYAIRNLFSTNVAATSGKTADQLVDEVSYLYPNIQSVGIPSLESFPEVITNGSDLATKLGLQYRRINAVSGDHSMHYARRRSNIAWDQAGAPSYSYRFDVTVNGIPDFASATHFQEVAFVFYNLNGDGYETNPFANTTQAYKDLALTMSTSWINFFVGLNPNGETVSPAWPAYDTSVGGGVGQNVVYTVRNNGSFVETDDYRAEGINWFIQNALTVFGN</sequence>
<organism evidence="5 6">
    <name type="scientific">Neoarthrinium moseri</name>
    <dbReference type="NCBI Taxonomy" id="1658444"/>
    <lineage>
        <taxon>Eukaryota</taxon>
        <taxon>Fungi</taxon>
        <taxon>Dikarya</taxon>
        <taxon>Ascomycota</taxon>
        <taxon>Pezizomycotina</taxon>
        <taxon>Sordariomycetes</taxon>
        <taxon>Xylariomycetidae</taxon>
        <taxon>Amphisphaeriales</taxon>
        <taxon>Apiosporaceae</taxon>
        <taxon>Neoarthrinium</taxon>
    </lineage>
</organism>
<dbReference type="Proteomes" id="UP000829685">
    <property type="component" value="Unassembled WGS sequence"/>
</dbReference>